<protein>
    <recommendedName>
        <fullName evidence="3">Type II secretion system protein</fullName>
    </recommendedName>
</protein>
<evidence type="ECO:0000313" key="2">
    <source>
        <dbReference type="Proteomes" id="UP000481037"/>
    </source>
</evidence>
<reference evidence="1 2" key="1">
    <citation type="submission" date="2019-11" db="EMBL/GenBank/DDBJ databases">
        <title>Novel species isolated from a subtropical stream in China.</title>
        <authorList>
            <person name="Lu H."/>
        </authorList>
    </citation>
    <scope>NUCLEOTIDE SEQUENCE [LARGE SCALE GENOMIC DNA]</scope>
    <source>
        <strain evidence="1 2">FT25W</strain>
    </source>
</reference>
<name>A0A6L5QMV7_9BURK</name>
<organism evidence="1 2">
    <name type="scientific">Duganella alba</name>
    <dbReference type="NCBI Taxonomy" id="2666081"/>
    <lineage>
        <taxon>Bacteria</taxon>
        <taxon>Pseudomonadati</taxon>
        <taxon>Pseudomonadota</taxon>
        <taxon>Betaproteobacteria</taxon>
        <taxon>Burkholderiales</taxon>
        <taxon>Oxalobacteraceae</taxon>
        <taxon>Telluria group</taxon>
        <taxon>Duganella</taxon>
    </lineage>
</organism>
<evidence type="ECO:0008006" key="3">
    <source>
        <dbReference type="Google" id="ProtNLM"/>
    </source>
</evidence>
<dbReference type="EMBL" id="WKJM01000027">
    <property type="protein sequence ID" value="MRX10995.1"/>
    <property type="molecule type" value="Genomic_DNA"/>
</dbReference>
<sequence>MRAGGGRRQRGAAALILLLVLILGAAAGMMSAYGGSGKAERERQAEQTLAQAQQALLGFAILHGRLPRPALSATDGRERATACDSEQACTGYLPWATLSLAPTTARGLPLRYSVTPAFAAPQTLPSAAVATKTISRRDAARLVYRYGDSQCGPTTQCLPAVLIAPGKAMAAAGSEAGDQAANARGSVHFIQRPLTEDERIAGGAFDDILAWVSYSELRTRMVLAGSWQ</sequence>
<evidence type="ECO:0000313" key="1">
    <source>
        <dbReference type="EMBL" id="MRX10995.1"/>
    </source>
</evidence>
<keyword evidence="2" id="KW-1185">Reference proteome</keyword>
<gene>
    <name evidence="1" type="ORF">GJ697_24535</name>
</gene>
<dbReference type="Proteomes" id="UP000481037">
    <property type="component" value="Unassembled WGS sequence"/>
</dbReference>
<comment type="caution">
    <text evidence="1">The sequence shown here is derived from an EMBL/GenBank/DDBJ whole genome shotgun (WGS) entry which is preliminary data.</text>
</comment>
<dbReference type="AlphaFoldDB" id="A0A6L5QMV7"/>
<proteinExistence type="predicted"/>
<dbReference type="RefSeq" id="WP_154369070.1">
    <property type="nucleotide sequence ID" value="NZ_WKJM01000027.1"/>
</dbReference>
<accession>A0A6L5QMV7</accession>